<dbReference type="PANTHER" id="PTHR15012:SF35">
    <property type="entry name" value="PROTEIN SHROOM4"/>
    <property type="match status" value="1"/>
</dbReference>
<sequence>MEVEEQSDTKLSSEELHRHSAPEKLLTSHLQLLQFNSDGMPLEPISSHHPAGEEQDAADNHLHAPSTKWDGSRCSTPGSVFLEGDGDESCDRLDGMCVNGGPPSSVQHHRPWGRSVSVPVDPSGTQGKPSSDQILESDFEPLSAAASVDTLLEEQRAEDRGIGGGKKEEENVEGEATMKKLTPSRNHRRNRRRNERFATNLRNEIQRKKATLQRSCGPGGLLCSGETVPEEEGPDLHHEQEDPDVPAQERSSKVAFASPVMHEDSNTSRSVQVLDPVLPSFGVGIRVVEEPAPAGKARRWRWTPENKLQPEPEQDRRCRVPDERVSGVTGSRHGVCTYTSSSASSTTSSHSRTSSCSRMEDTDILPFADRMKFFEETSKSISGSNVPSLSSRRQKKPKNHPEHQGGELGPNPTQRRYSYQGALPQESSLLSDTMESRRQSVSTSRERQREKEMEREREREERAREREREERLRERQREDRLRERERQQEKERQERELELEKARQRGMQRERDREERMRQWERERERELELEREKEMERLQREREEELQRDREREEVAQLSSRQEFRGKENHQENFQHNFQLQPRAFSQSPAPRSAFHPVCPPSQCFENQQPLQQGHTSRSYTPTETHPARKQDTTTLNRKFSLTERDYPGWRRESRPPESVPQPQQLHHAPCGPGDLDSSNGFSFPPPPAPLGLRGRAMSENDLRFDSSHRWSPSVCVGTNQTLREVEEGAGGEAASTFRQSRKKTPPPPRPPPPKWEQFHRRRASHHTLFSSTAPPSIPPSVNTARDTMRLTSLLRRRPGRDGRSDLWPRPRERGRGTCRARMGRRWRRRRRRRKRRWYRLYLHHRRDTSRSSEVHDHERTTEKQQHNVRPGAEWERSPSPRAPSESARPPGGENGVPPPESYFAIDYERQQQQESSSV</sequence>
<feature type="compositionally biased region" description="Low complexity" evidence="1">
    <location>
        <begin position="881"/>
        <end position="893"/>
    </location>
</feature>
<feature type="compositionally biased region" description="Polar residues" evidence="1">
    <location>
        <begin position="605"/>
        <end position="625"/>
    </location>
</feature>
<organism evidence="2 3">
    <name type="scientific">Pleuronectes platessa</name>
    <name type="common">European plaice</name>
    <dbReference type="NCBI Taxonomy" id="8262"/>
    <lineage>
        <taxon>Eukaryota</taxon>
        <taxon>Metazoa</taxon>
        <taxon>Chordata</taxon>
        <taxon>Craniata</taxon>
        <taxon>Vertebrata</taxon>
        <taxon>Euteleostomi</taxon>
        <taxon>Actinopterygii</taxon>
        <taxon>Neopterygii</taxon>
        <taxon>Teleostei</taxon>
        <taxon>Neoteleostei</taxon>
        <taxon>Acanthomorphata</taxon>
        <taxon>Carangaria</taxon>
        <taxon>Pleuronectiformes</taxon>
        <taxon>Pleuronectoidei</taxon>
        <taxon>Pleuronectidae</taxon>
        <taxon>Pleuronectes</taxon>
    </lineage>
</organism>
<evidence type="ECO:0000313" key="2">
    <source>
        <dbReference type="EMBL" id="CAB1428767.1"/>
    </source>
</evidence>
<feature type="compositionally biased region" description="Basic and acidic residues" evidence="1">
    <location>
        <begin position="801"/>
        <end position="817"/>
    </location>
</feature>
<dbReference type="InterPro" id="IPR027685">
    <property type="entry name" value="Shroom_fam"/>
</dbReference>
<dbReference type="GO" id="GO:0043296">
    <property type="term" value="C:apical junction complex"/>
    <property type="evidence" value="ECO:0007669"/>
    <property type="project" value="TreeGrafter"/>
</dbReference>
<comment type="caution">
    <text evidence="2">The sequence shown here is derived from an EMBL/GenBank/DDBJ whole genome shotgun (WGS) entry which is preliminary data.</text>
</comment>
<feature type="region of interest" description="Disordered" evidence="1">
    <location>
        <begin position="1"/>
        <end position="25"/>
    </location>
</feature>
<feature type="compositionally biased region" description="Basic residues" evidence="1">
    <location>
        <begin position="818"/>
        <end position="828"/>
    </location>
</feature>
<dbReference type="GO" id="GO:0030864">
    <property type="term" value="C:cortical actin cytoskeleton"/>
    <property type="evidence" value="ECO:0007669"/>
    <property type="project" value="TreeGrafter"/>
</dbReference>
<feature type="region of interest" description="Disordered" evidence="1">
    <location>
        <begin position="101"/>
        <end position="252"/>
    </location>
</feature>
<feature type="compositionally biased region" description="Polar residues" evidence="1">
    <location>
        <begin position="769"/>
        <end position="787"/>
    </location>
</feature>
<feature type="compositionally biased region" description="Basic and acidic residues" evidence="1">
    <location>
        <begin position="642"/>
        <end position="657"/>
    </location>
</feature>
<feature type="compositionally biased region" description="Basic and acidic residues" evidence="1">
    <location>
        <begin position="304"/>
        <end position="325"/>
    </location>
</feature>
<accession>A0A9N7UDW7</accession>
<feature type="region of interest" description="Disordered" evidence="1">
    <location>
        <begin position="37"/>
        <end position="79"/>
    </location>
</feature>
<proteinExistence type="predicted"/>
<name>A0A9N7UDW7_PLEPL</name>
<feature type="compositionally biased region" description="Basic and acidic residues" evidence="1">
    <location>
        <begin position="434"/>
        <end position="556"/>
    </location>
</feature>
<keyword evidence="3" id="KW-1185">Reference proteome</keyword>
<feature type="compositionally biased region" description="Basic and acidic residues" evidence="1">
    <location>
        <begin position="153"/>
        <end position="169"/>
    </location>
</feature>
<feature type="compositionally biased region" description="Polar residues" evidence="1">
    <location>
        <begin position="575"/>
        <end position="591"/>
    </location>
</feature>
<dbReference type="Proteomes" id="UP001153269">
    <property type="component" value="Unassembled WGS sequence"/>
</dbReference>
<feature type="compositionally biased region" description="Basic and acidic residues" evidence="1">
    <location>
        <begin position="7"/>
        <end position="22"/>
    </location>
</feature>
<dbReference type="GO" id="GO:0005912">
    <property type="term" value="C:adherens junction"/>
    <property type="evidence" value="ECO:0007669"/>
    <property type="project" value="TreeGrafter"/>
</dbReference>
<dbReference type="PANTHER" id="PTHR15012">
    <property type="entry name" value="APICAL PROTEIN/SHROOM-RELATED"/>
    <property type="match status" value="1"/>
</dbReference>
<protein>
    <submittedName>
        <fullName evidence="2">Uncharacterized protein</fullName>
    </submittedName>
</protein>
<feature type="region of interest" description="Disordered" evidence="1">
    <location>
        <begin position="848"/>
        <end position="920"/>
    </location>
</feature>
<feature type="compositionally biased region" description="Pro residues" evidence="1">
    <location>
        <begin position="747"/>
        <end position="756"/>
    </location>
</feature>
<gene>
    <name evidence="2" type="ORF">PLEPLA_LOCUS16741</name>
</gene>
<dbReference type="AlphaFoldDB" id="A0A9N7UDW7"/>
<feature type="compositionally biased region" description="Polar residues" evidence="1">
    <location>
        <begin position="379"/>
        <end position="391"/>
    </location>
</feature>
<feature type="compositionally biased region" description="Low complexity" evidence="1">
    <location>
        <begin position="337"/>
        <end position="357"/>
    </location>
</feature>
<dbReference type="GO" id="GO:0007015">
    <property type="term" value="P:actin filament organization"/>
    <property type="evidence" value="ECO:0007669"/>
    <property type="project" value="TreeGrafter"/>
</dbReference>
<evidence type="ECO:0000313" key="3">
    <source>
        <dbReference type="Proteomes" id="UP001153269"/>
    </source>
</evidence>
<feature type="region of interest" description="Disordered" evidence="1">
    <location>
        <begin position="726"/>
        <end position="828"/>
    </location>
</feature>
<feature type="compositionally biased region" description="Basic and acidic residues" evidence="1">
    <location>
        <begin position="850"/>
        <end position="867"/>
    </location>
</feature>
<dbReference type="GO" id="GO:0016324">
    <property type="term" value="C:apical plasma membrane"/>
    <property type="evidence" value="ECO:0007669"/>
    <property type="project" value="TreeGrafter"/>
</dbReference>
<feature type="region of interest" description="Disordered" evidence="1">
    <location>
        <begin position="378"/>
        <end position="699"/>
    </location>
</feature>
<feature type="compositionally biased region" description="Polar residues" evidence="1">
    <location>
        <begin position="123"/>
        <end position="134"/>
    </location>
</feature>
<dbReference type="GO" id="GO:0051015">
    <property type="term" value="F:actin filament binding"/>
    <property type="evidence" value="ECO:0007669"/>
    <property type="project" value="InterPro"/>
</dbReference>
<feature type="compositionally biased region" description="Basic and acidic residues" evidence="1">
    <location>
        <begin position="563"/>
        <end position="574"/>
    </location>
</feature>
<evidence type="ECO:0000256" key="1">
    <source>
        <dbReference type="SAM" id="MobiDB-lite"/>
    </source>
</evidence>
<feature type="region of interest" description="Disordered" evidence="1">
    <location>
        <begin position="304"/>
        <end position="358"/>
    </location>
</feature>
<reference evidence="2" key="1">
    <citation type="submission" date="2020-03" db="EMBL/GenBank/DDBJ databases">
        <authorList>
            <person name="Weist P."/>
        </authorList>
    </citation>
    <scope>NUCLEOTIDE SEQUENCE</scope>
</reference>
<dbReference type="EMBL" id="CADEAL010001087">
    <property type="protein sequence ID" value="CAB1428767.1"/>
    <property type="molecule type" value="Genomic_DNA"/>
</dbReference>
<feature type="compositionally biased region" description="Basic residues" evidence="1">
    <location>
        <begin position="185"/>
        <end position="194"/>
    </location>
</feature>